<keyword evidence="11" id="KW-0732">Signal</keyword>
<evidence type="ECO:0000313" key="15">
    <source>
        <dbReference type="WBParaSite" id="HDID_0000135201-mRNA-1"/>
    </source>
</evidence>
<dbReference type="InterPro" id="IPR002126">
    <property type="entry name" value="Cadherin-like_dom"/>
</dbReference>
<evidence type="ECO:0000256" key="7">
    <source>
        <dbReference type="ARBA" id="ARBA00023180"/>
    </source>
</evidence>
<protein>
    <submittedName>
        <fullName evidence="15">Cadherin domain-containing protein</fullName>
    </submittedName>
</protein>
<dbReference type="WBParaSite" id="HDID_0000135201-mRNA-1">
    <property type="protein sequence ID" value="HDID_0000135201-mRNA-1"/>
    <property type="gene ID" value="HDID_0000135201"/>
</dbReference>
<dbReference type="InterPro" id="IPR020894">
    <property type="entry name" value="Cadherin_CS"/>
</dbReference>
<dbReference type="InterPro" id="IPR050174">
    <property type="entry name" value="Protocadherin/Cadherin-CA"/>
</dbReference>
<evidence type="ECO:0000256" key="1">
    <source>
        <dbReference type="ARBA" id="ARBA00004167"/>
    </source>
</evidence>
<evidence type="ECO:0000259" key="12">
    <source>
        <dbReference type="PROSITE" id="PS50268"/>
    </source>
</evidence>
<keyword evidence="3" id="KW-0677">Repeat</keyword>
<dbReference type="STRING" id="6216.A0A158QCD5"/>
<keyword evidence="7" id="KW-0325">Glycoprotein</keyword>
<dbReference type="PROSITE" id="PS50268">
    <property type="entry name" value="CADHERIN_2"/>
    <property type="match status" value="6"/>
</dbReference>
<dbReference type="Gene3D" id="2.60.40.60">
    <property type="entry name" value="Cadherins"/>
    <property type="match status" value="6"/>
</dbReference>
<feature type="signal peptide" evidence="11">
    <location>
        <begin position="1"/>
        <end position="18"/>
    </location>
</feature>
<gene>
    <name evidence="13" type="ORF">HDID_LOCUS1353</name>
</gene>
<dbReference type="PRINTS" id="PR00205">
    <property type="entry name" value="CADHERIN"/>
</dbReference>
<dbReference type="Proteomes" id="UP000274504">
    <property type="component" value="Unassembled WGS sequence"/>
</dbReference>
<sequence>MLISVLWIIFLLFPLLFAQTIYQDGQGIYSHDKLELQVFENATVGSVVLSDLRDFLQISPDRQVRLGPGAFSSFFTLAKNYSLIVQNSLDLESGKLCRAEESCCRSEDTASQDTFLPYSHFAPSCKIKAVVLANSGDSTPLKPVGRIVAVIQDLNDHAPEFILPKKESNSAIQRIHVQFFEGFKGVGEKFQLPTAKDKDFLPENSMIAYSIALKKSDEMSFSDSTRNEIPVAGGSPAWVAVGPFRLAYKPKENSLTLEVARELDRETQSEYELTLQAEDGEGQKAILIIQVHVLDVNEFSPRFVDVRPLGNTEVLKTLESNKRVIHIYENATLRVPFVQVIAEDKDAPPANQIAYKFSPSFLLSEAASIFAIDKNFGKIHLERPLDYEETKRYVLPVQAIDANYEPDPSEMKLLPQSLQKVMEAIAGSIKKEPKTATMTLEIVVNDCNDHAPEIKLQGAVNNAAEALKTGIDELTVLENAPPGTSLVFFSATDRDQGDAGVSQCHLLNWTENFRIHNFSDFFSLETTKELDREVQLQYLLTIECFDNGSPRQYSQKRIRVTLLDVNDEAPSFQHPFYSFQVLENSPPRTKLTPVSDSYSNPVVAFDKDINSTLTYHLEPASSIDADQRNIFDYQLFEVDSETGTLYTKNELDREQKANHKFNLCADDGNHKACTNIIVHLDDVNDNPPQFDKETYIIRVVENTQIYEPLITFHITDVDIGNQGFSIAIEPSQISGNDSELQNLTDNLHHFFAIRDNKLFLRQSLDREAKSHYHFFVRVTDSQNFGSGIAQESLSSTAEVFIEVCDTNDNAPVFIFPNASAANEGGNQLNVSCRETMGSSVGRVVAIDLDLEQNGTVVYSVIQGPVSNELFYLDKQSGELFVNSGRLIENCDSVFLLVITADDMGPPSSKKGRPVPVERLLIKLQDQPTLAEYMSLNSQQANAKGRNDSRGEKRYFGLPAKTMMSVVLGGCIVFLIGLFLAWIILMLISRSKRRRRERREDETPYQAVTAQCCEAGTLLSDGKHEIFVHPTGTFPHGLGLTGNRQYSHCIIGEKDNNLGLSVAFSKRSQQKEYLNGLLSRQRPHFVKMNADGSLSSRASPYGQGTTMDGTQTLNTGGYIAYTSGTNTGGRISRQSPLNFKSVVPLTNTEQSVWNRANVNANGRSSKFSEDGGNFVMVPSDSVPACAGESTRYLLLPALSTPSTAIISMPSTSHNDANNHTFTKSSKTDQRRQSQCACEKNEDDHYQNNAIHPSLRPFLTPPPKRKFIKPREENNEVLENVHFMLTDNQYTPLIDTSNPSQNPHENQYLIITSRGPDMTPVYNTISRTVASRGSSLPRTIRGCSRSLETVEDKDTLGMNHLKNNVEEVILVPTGASQSQSPPALNNSIHQKPQNFRRFEESNQAAEARLRADYISLEDLFSSCV</sequence>
<evidence type="ECO:0000256" key="6">
    <source>
        <dbReference type="ARBA" id="ARBA00023136"/>
    </source>
</evidence>
<keyword evidence="4 8" id="KW-0106">Calcium</keyword>
<feature type="domain" description="Cadherin" evidence="12">
    <location>
        <begin position="837"/>
        <end position="929"/>
    </location>
</feature>
<keyword evidence="2 10" id="KW-0812">Transmembrane</keyword>
<name>A0A158QCD5_HYMDI</name>
<evidence type="ECO:0000256" key="10">
    <source>
        <dbReference type="SAM" id="Phobius"/>
    </source>
</evidence>
<dbReference type="CDD" id="cd11304">
    <property type="entry name" value="Cadherin_repeat"/>
    <property type="match status" value="6"/>
</dbReference>
<evidence type="ECO:0000256" key="2">
    <source>
        <dbReference type="ARBA" id="ARBA00022692"/>
    </source>
</evidence>
<evidence type="ECO:0000313" key="14">
    <source>
        <dbReference type="Proteomes" id="UP000274504"/>
    </source>
</evidence>
<feature type="chain" id="PRO_5043135336" evidence="11">
    <location>
        <begin position="19"/>
        <end position="1422"/>
    </location>
</feature>
<dbReference type="PANTHER" id="PTHR24028:SF146">
    <property type="entry name" value="CADHERIN 96CB, ISOFORM D-RELATED"/>
    <property type="match status" value="1"/>
</dbReference>
<dbReference type="PANTHER" id="PTHR24028">
    <property type="entry name" value="CADHERIN-87A"/>
    <property type="match status" value="1"/>
</dbReference>
<dbReference type="SMART" id="SM00112">
    <property type="entry name" value="CA"/>
    <property type="match status" value="6"/>
</dbReference>
<dbReference type="InterPro" id="IPR015919">
    <property type="entry name" value="Cadherin-like_sf"/>
</dbReference>
<organism evidence="15">
    <name type="scientific">Hymenolepis diminuta</name>
    <name type="common">Rat tapeworm</name>
    <dbReference type="NCBI Taxonomy" id="6216"/>
    <lineage>
        <taxon>Eukaryota</taxon>
        <taxon>Metazoa</taxon>
        <taxon>Spiralia</taxon>
        <taxon>Lophotrochozoa</taxon>
        <taxon>Platyhelminthes</taxon>
        <taxon>Cestoda</taxon>
        <taxon>Eucestoda</taxon>
        <taxon>Cyclophyllidea</taxon>
        <taxon>Hymenolepididae</taxon>
        <taxon>Hymenolepis</taxon>
    </lineage>
</organism>
<dbReference type="PROSITE" id="PS00232">
    <property type="entry name" value="CADHERIN_1"/>
    <property type="match status" value="2"/>
</dbReference>
<evidence type="ECO:0000256" key="11">
    <source>
        <dbReference type="SAM" id="SignalP"/>
    </source>
</evidence>
<dbReference type="GO" id="GO:0005886">
    <property type="term" value="C:plasma membrane"/>
    <property type="evidence" value="ECO:0007669"/>
    <property type="project" value="InterPro"/>
</dbReference>
<dbReference type="GO" id="GO:0007156">
    <property type="term" value="P:homophilic cell adhesion via plasma membrane adhesion molecules"/>
    <property type="evidence" value="ECO:0007669"/>
    <property type="project" value="InterPro"/>
</dbReference>
<proteinExistence type="predicted"/>
<feature type="transmembrane region" description="Helical" evidence="10">
    <location>
        <begin position="962"/>
        <end position="987"/>
    </location>
</feature>
<feature type="domain" description="Cadherin" evidence="12">
    <location>
        <begin position="319"/>
        <end position="454"/>
    </location>
</feature>
<evidence type="ECO:0000256" key="3">
    <source>
        <dbReference type="ARBA" id="ARBA00022737"/>
    </source>
</evidence>
<feature type="domain" description="Cadherin" evidence="12">
    <location>
        <begin position="573"/>
        <end position="690"/>
    </location>
</feature>
<reference evidence="15" key="1">
    <citation type="submission" date="2016-04" db="UniProtKB">
        <authorList>
            <consortium name="WormBaseParasite"/>
        </authorList>
    </citation>
    <scope>IDENTIFICATION</scope>
</reference>
<feature type="region of interest" description="Disordered" evidence="9">
    <location>
        <begin position="1205"/>
        <end position="1263"/>
    </location>
</feature>
<reference evidence="13 14" key="2">
    <citation type="submission" date="2018-11" db="EMBL/GenBank/DDBJ databases">
        <authorList>
            <consortium name="Pathogen Informatics"/>
        </authorList>
    </citation>
    <scope>NUCLEOTIDE SEQUENCE [LARGE SCALE GENOMIC DNA]</scope>
</reference>
<dbReference type="OrthoDB" id="6252479at2759"/>
<evidence type="ECO:0000256" key="4">
    <source>
        <dbReference type="ARBA" id="ARBA00022837"/>
    </source>
</evidence>
<evidence type="ECO:0000256" key="8">
    <source>
        <dbReference type="PROSITE-ProRule" id="PRU00043"/>
    </source>
</evidence>
<feature type="domain" description="Cadherin" evidence="12">
    <location>
        <begin position="691"/>
        <end position="813"/>
    </location>
</feature>
<dbReference type="Pfam" id="PF00028">
    <property type="entry name" value="Cadherin"/>
    <property type="match status" value="4"/>
</dbReference>
<accession>A0A158QCD5</accession>
<evidence type="ECO:0000256" key="9">
    <source>
        <dbReference type="SAM" id="MobiDB-lite"/>
    </source>
</evidence>
<feature type="compositionally biased region" description="Polar residues" evidence="9">
    <location>
        <begin position="1205"/>
        <end position="1223"/>
    </location>
</feature>
<dbReference type="EMBL" id="UYSG01000245">
    <property type="protein sequence ID" value="VDL18814.1"/>
    <property type="molecule type" value="Genomic_DNA"/>
</dbReference>
<keyword evidence="6 10" id="KW-0472">Membrane</keyword>
<feature type="domain" description="Cadherin" evidence="12">
    <location>
        <begin position="194"/>
        <end position="303"/>
    </location>
</feature>
<feature type="domain" description="Cadherin" evidence="12">
    <location>
        <begin position="468"/>
        <end position="572"/>
    </location>
</feature>
<evidence type="ECO:0000313" key="13">
    <source>
        <dbReference type="EMBL" id="VDL18814.1"/>
    </source>
</evidence>
<comment type="subcellular location">
    <subcellularLocation>
        <location evidence="1">Membrane</location>
        <topology evidence="1">Single-pass membrane protein</topology>
    </subcellularLocation>
</comment>
<evidence type="ECO:0000256" key="5">
    <source>
        <dbReference type="ARBA" id="ARBA00022989"/>
    </source>
</evidence>
<dbReference type="GO" id="GO:0005509">
    <property type="term" value="F:calcium ion binding"/>
    <property type="evidence" value="ECO:0007669"/>
    <property type="project" value="UniProtKB-UniRule"/>
</dbReference>
<keyword evidence="5 10" id="KW-1133">Transmembrane helix</keyword>
<dbReference type="SUPFAM" id="SSF49313">
    <property type="entry name" value="Cadherin-like"/>
    <property type="match status" value="6"/>
</dbReference>